<evidence type="ECO:0000313" key="2">
    <source>
        <dbReference type="EMBL" id="GFR59932.1"/>
    </source>
</evidence>
<proteinExistence type="predicted"/>
<gene>
    <name evidence="2" type="ORF">ElyMa_001807500</name>
</gene>
<feature type="compositionally biased region" description="Basic and acidic residues" evidence="1">
    <location>
        <begin position="57"/>
        <end position="72"/>
    </location>
</feature>
<keyword evidence="3" id="KW-1185">Reference proteome</keyword>
<organism evidence="2 3">
    <name type="scientific">Elysia marginata</name>
    <dbReference type="NCBI Taxonomy" id="1093978"/>
    <lineage>
        <taxon>Eukaryota</taxon>
        <taxon>Metazoa</taxon>
        <taxon>Spiralia</taxon>
        <taxon>Lophotrochozoa</taxon>
        <taxon>Mollusca</taxon>
        <taxon>Gastropoda</taxon>
        <taxon>Heterobranchia</taxon>
        <taxon>Euthyneura</taxon>
        <taxon>Panpulmonata</taxon>
        <taxon>Sacoglossa</taxon>
        <taxon>Placobranchoidea</taxon>
        <taxon>Plakobranchidae</taxon>
        <taxon>Elysia</taxon>
    </lineage>
</organism>
<dbReference type="EMBL" id="BMAT01003661">
    <property type="protein sequence ID" value="GFR59932.1"/>
    <property type="molecule type" value="Genomic_DNA"/>
</dbReference>
<feature type="compositionally biased region" description="Low complexity" evidence="1">
    <location>
        <begin position="104"/>
        <end position="117"/>
    </location>
</feature>
<accession>A0AAV4EFU8</accession>
<reference evidence="2 3" key="1">
    <citation type="journal article" date="2021" name="Elife">
        <title>Chloroplast acquisition without the gene transfer in kleptoplastic sea slugs, Plakobranchus ocellatus.</title>
        <authorList>
            <person name="Maeda T."/>
            <person name="Takahashi S."/>
            <person name="Yoshida T."/>
            <person name="Shimamura S."/>
            <person name="Takaki Y."/>
            <person name="Nagai Y."/>
            <person name="Toyoda A."/>
            <person name="Suzuki Y."/>
            <person name="Arimoto A."/>
            <person name="Ishii H."/>
            <person name="Satoh N."/>
            <person name="Nishiyama T."/>
            <person name="Hasebe M."/>
            <person name="Maruyama T."/>
            <person name="Minagawa J."/>
            <person name="Obokata J."/>
            <person name="Shigenobu S."/>
        </authorList>
    </citation>
    <scope>NUCLEOTIDE SEQUENCE [LARGE SCALE GENOMIC DNA]</scope>
</reference>
<feature type="compositionally biased region" description="Low complexity" evidence="1">
    <location>
        <begin position="17"/>
        <end position="28"/>
    </location>
</feature>
<feature type="region of interest" description="Disordered" evidence="1">
    <location>
        <begin position="1"/>
        <end position="175"/>
    </location>
</feature>
<evidence type="ECO:0000256" key="1">
    <source>
        <dbReference type="SAM" id="MobiDB-lite"/>
    </source>
</evidence>
<feature type="compositionally biased region" description="Polar residues" evidence="1">
    <location>
        <begin position="74"/>
        <end position="84"/>
    </location>
</feature>
<name>A0AAV4EFU8_9GAST</name>
<dbReference type="AlphaFoldDB" id="A0AAV4EFU8"/>
<feature type="compositionally biased region" description="Basic and acidic residues" evidence="1">
    <location>
        <begin position="155"/>
        <end position="175"/>
    </location>
</feature>
<evidence type="ECO:0000313" key="3">
    <source>
        <dbReference type="Proteomes" id="UP000762676"/>
    </source>
</evidence>
<dbReference type="Proteomes" id="UP000762676">
    <property type="component" value="Unassembled WGS sequence"/>
</dbReference>
<comment type="caution">
    <text evidence="2">The sequence shown here is derived from an EMBL/GenBank/DDBJ whole genome shotgun (WGS) entry which is preliminary data.</text>
</comment>
<feature type="compositionally biased region" description="Basic and acidic residues" evidence="1">
    <location>
        <begin position="129"/>
        <end position="143"/>
    </location>
</feature>
<sequence length="614" mass="69300">MRVFTDASGTSVDDIETQQQSTVSQQKQIEGNQEQPARDVEVQDKPSNSRGQGELVPRCDRLVTHIKEKDHQAVNASLGTNQDATVADNETQKGEDMEATDGASGSSRSVSSSSHSPYRLRRRRQSGNRSEERRPRGEQRESSDYNSKGPNLCSRGRERKREEVKPSDRSGDEQLHQTLQNLESRCTAIENVTRDLQKMLMIVLNNPAQQQTLSSTQEKQNDQAGCESALDLKQNQRQRHQQQSMGEILTSHQDAFTEIKAETRHMHPVQTNLYNISQDHRQPIGLRQQQQQQQQYHQEQQNSSIEFAACTPYNMLSDYNSKNPKPKLGLETLSTTDIGEDFYETGHANVGEKLTDNKIKATDTASLHANIQGLNQKPQDGRRATSMINQGQNNLSIDFAPYQAQGSSARPRLLEDVGEGCAESDSSNSSDALGRNITEETKCLQECLKWVTSSNAKVDAMSDRLDQVMSRLETKLDDQGYTSGAIEHTEPKTVYPTSRDASDQFQGFNNVSYQQLLSGIRETLQTEVELSIKMQSIYTEAQIKDMQEQMTRKIQDNLQIHVASTSHVLERLEEVQRLYQHQILKDCCGSISGRTLNLRQQIGEFRKRSIKLQP</sequence>
<protein>
    <submittedName>
        <fullName evidence="2">Uncharacterized protein</fullName>
    </submittedName>
</protein>